<dbReference type="AlphaFoldDB" id="A0A6J3MB77"/>
<name>A0A6J3MB77_9PEZI</name>
<gene>
    <name evidence="3" type="ORF">K489DRAFT_377427</name>
</gene>
<feature type="transmembrane region" description="Helical" evidence="1">
    <location>
        <begin position="6"/>
        <end position="23"/>
    </location>
</feature>
<proteinExistence type="predicted"/>
<reference evidence="3" key="1">
    <citation type="submission" date="2020-01" db="EMBL/GenBank/DDBJ databases">
        <authorList>
            <consortium name="DOE Joint Genome Institute"/>
            <person name="Haridas S."/>
            <person name="Albert R."/>
            <person name="Binder M."/>
            <person name="Bloem J."/>
            <person name="Labutti K."/>
            <person name="Salamov A."/>
            <person name="Andreopoulos B."/>
            <person name="Baker S.E."/>
            <person name="Barry K."/>
            <person name="Bills G."/>
            <person name="Bluhm B.H."/>
            <person name="Cannon C."/>
            <person name="Castanera R."/>
            <person name="Culley D.E."/>
            <person name="Daum C."/>
            <person name="Ezra D."/>
            <person name="Gonzalez J.B."/>
            <person name="Henrissat B."/>
            <person name="Kuo A."/>
            <person name="Liang C."/>
            <person name="Lipzen A."/>
            <person name="Lutzoni F."/>
            <person name="Magnuson J."/>
            <person name="Mondo S."/>
            <person name="Nolan M."/>
            <person name="Ohm R."/>
            <person name="Pangilinan J."/>
            <person name="Park H.-J."/>
            <person name="Ramirez L."/>
            <person name="Alfaro M."/>
            <person name="Sun H."/>
            <person name="Tritt A."/>
            <person name="Yoshinaga Y."/>
            <person name="Zwiers L.-H."/>
            <person name="Turgeon B.G."/>
            <person name="Goodwin S.B."/>
            <person name="Spatafora J.W."/>
            <person name="Crous P.W."/>
            <person name="Grigoriev I.V."/>
        </authorList>
    </citation>
    <scope>NUCLEOTIDE SEQUENCE</scope>
    <source>
        <strain evidence="3">CBS 342.82</strain>
    </source>
</reference>
<protein>
    <submittedName>
        <fullName evidence="3">Uncharacterized protein</fullName>
    </submittedName>
</protein>
<organism evidence="3">
    <name type="scientific">Dissoconium aciculare CBS 342.82</name>
    <dbReference type="NCBI Taxonomy" id="1314786"/>
    <lineage>
        <taxon>Eukaryota</taxon>
        <taxon>Fungi</taxon>
        <taxon>Dikarya</taxon>
        <taxon>Ascomycota</taxon>
        <taxon>Pezizomycotina</taxon>
        <taxon>Dothideomycetes</taxon>
        <taxon>Dothideomycetidae</taxon>
        <taxon>Mycosphaerellales</taxon>
        <taxon>Dissoconiaceae</taxon>
        <taxon>Dissoconium</taxon>
    </lineage>
</organism>
<sequence length="56" mass="6451">MHGGTSFYFYLAVVALIGPVRVFHMKNILTSILLFHLLLENESYDNLQIKALPWSQ</sequence>
<keyword evidence="2" id="KW-1185">Reference proteome</keyword>
<reference evidence="3" key="3">
    <citation type="submission" date="2025-08" db="UniProtKB">
        <authorList>
            <consortium name="RefSeq"/>
        </authorList>
    </citation>
    <scope>IDENTIFICATION</scope>
    <source>
        <strain evidence="3">CBS 342.82</strain>
    </source>
</reference>
<evidence type="ECO:0000256" key="1">
    <source>
        <dbReference type="SAM" id="Phobius"/>
    </source>
</evidence>
<keyword evidence="1" id="KW-0472">Membrane</keyword>
<dbReference type="Proteomes" id="UP000504637">
    <property type="component" value="Unplaced"/>
</dbReference>
<keyword evidence="1" id="KW-1133">Transmembrane helix</keyword>
<accession>A0A6J3MB77</accession>
<keyword evidence="1" id="KW-0812">Transmembrane</keyword>
<dbReference type="RefSeq" id="XP_033461925.1">
    <property type="nucleotide sequence ID" value="XM_033604151.1"/>
</dbReference>
<evidence type="ECO:0000313" key="3">
    <source>
        <dbReference type="RefSeq" id="XP_033461925.1"/>
    </source>
</evidence>
<evidence type="ECO:0000313" key="2">
    <source>
        <dbReference type="Proteomes" id="UP000504637"/>
    </source>
</evidence>
<dbReference type="GeneID" id="54361951"/>
<reference evidence="3" key="2">
    <citation type="submission" date="2020-04" db="EMBL/GenBank/DDBJ databases">
        <authorList>
            <consortium name="NCBI Genome Project"/>
        </authorList>
    </citation>
    <scope>NUCLEOTIDE SEQUENCE</scope>
    <source>
        <strain evidence="3">CBS 342.82</strain>
    </source>
</reference>